<dbReference type="eggNOG" id="ENOG502SDEV">
    <property type="taxonomic scope" value="Eukaryota"/>
</dbReference>
<dbReference type="InterPro" id="IPR010920">
    <property type="entry name" value="LSM_dom_sf"/>
</dbReference>
<dbReference type="OrthoDB" id="368909at2759"/>
<dbReference type="GO" id="GO:0031417">
    <property type="term" value="C:NatC complex"/>
    <property type="evidence" value="ECO:0007669"/>
    <property type="project" value="EnsemblFungi"/>
</dbReference>
<dbReference type="FunCoup" id="G0V7G0">
    <property type="interactions" value="420"/>
</dbReference>
<dbReference type="GeneID" id="96900887"/>
<evidence type="ECO:0000313" key="2">
    <source>
        <dbReference type="EMBL" id="CCC67408.1"/>
    </source>
</evidence>
<gene>
    <name evidence="2" type="primary">NCAS0A08500</name>
    <name evidence="2" type="ordered locus">NCAS_0A08500</name>
</gene>
<reference key="2">
    <citation type="submission" date="2011-08" db="EMBL/GenBank/DDBJ databases">
        <title>Genome sequence of Naumovozyma castellii.</title>
        <authorList>
            <person name="Gordon J.L."/>
            <person name="Armisen D."/>
            <person name="Proux-Wera E."/>
            <person name="OhEigeartaigh S.S."/>
            <person name="Byrne K.P."/>
            <person name="Wolfe K.H."/>
        </authorList>
    </citation>
    <scope>NUCLEOTIDE SEQUENCE</scope>
    <source>
        <strain>Type strain:CBS 4309</strain>
    </source>
</reference>
<dbReference type="InParanoid" id="G0V7G0"/>
<sequence>MMENAVCLKLNDFIGCTLYVSLEKERSLQGTLVAIDAQCNLLLDHVYERTIIPTTTGNKKNDRSLGLVSVPKSSIKSIELKKARLNELTRLKQELLNDIV</sequence>
<dbReference type="AlphaFoldDB" id="G0V7G0"/>
<dbReference type="STRING" id="1064592.G0V7G0"/>
<dbReference type="Pfam" id="PF01423">
    <property type="entry name" value="LSM"/>
    <property type="match status" value="1"/>
</dbReference>
<dbReference type="GO" id="GO:0003723">
    <property type="term" value="F:RNA binding"/>
    <property type="evidence" value="ECO:0007669"/>
    <property type="project" value="InterPro"/>
</dbReference>
<dbReference type="KEGG" id="ncs:NCAS_0A08500"/>
<dbReference type="InterPro" id="IPR001163">
    <property type="entry name" value="Sm_dom_euk/arc"/>
</dbReference>
<evidence type="ECO:0000313" key="3">
    <source>
        <dbReference type="Proteomes" id="UP000001640"/>
    </source>
</evidence>
<protein>
    <recommendedName>
        <fullName evidence="1">Sm domain-containing protein</fullName>
    </recommendedName>
</protein>
<organism evidence="2 3">
    <name type="scientific">Naumovozyma castellii</name>
    <name type="common">Yeast</name>
    <name type="synonym">Saccharomyces castellii</name>
    <dbReference type="NCBI Taxonomy" id="27288"/>
    <lineage>
        <taxon>Eukaryota</taxon>
        <taxon>Fungi</taxon>
        <taxon>Dikarya</taxon>
        <taxon>Ascomycota</taxon>
        <taxon>Saccharomycotina</taxon>
        <taxon>Saccharomycetes</taxon>
        <taxon>Saccharomycetales</taxon>
        <taxon>Saccharomycetaceae</taxon>
        <taxon>Naumovozyma</taxon>
    </lineage>
</organism>
<dbReference type="InterPro" id="IPR034110">
    <property type="entry name" value="LSMD1_Sm"/>
</dbReference>
<dbReference type="SMART" id="SM00651">
    <property type="entry name" value="Sm"/>
    <property type="match status" value="1"/>
</dbReference>
<dbReference type="PROSITE" id="PS52002">
    <property type="entry name" value="SM"/>
    <property type="match status" value="1"/>
</dbReference>
<evidence type="ECO:0000259" key="1">
    <source>
        <dbReference type="PROSITE" id="PS52002"/>
    </source>
</evidence>
<dbReference type="Gene3D" id="2.30.30.100">
    <property type="match status" value="1"/>
</dbReference>
<dbReference type="HOGENOM" id="CLU_076902_9_0_1"/>
<dbReference type="EMBL" id="HE576752">
    <property type="protein sequence ID" value="CCC67408.1"/>
    <property type="molecule type" value="Genomic_DNA"/>
</dbReference>
<dbReference type="OMA" id="ALDCHAN"/>
<dbReference type="Proteomes" id="UP000001640">
    <property type="component" value="Chromosome 1"/>
</dbReference>
<name>G0V7G0_NAUCA</name>
<accession>G0V7G0</accession>
<keyword evidence="3" id="KW-1185">Reference proteome</keyword>
<dbReference type="CDD" id="cd06168">
    <property type="entry name" value="LSMD1"/>
    <property type="match status" value="1"/>
</dbReference>
<reference evidence="2 3" key="1">
    <citation type="journal article" date="2011" name="Proc. Natl. Acad. Sci. U.S.A.">
        <title>Evolutionary erosion of yeast sex chromosomes by mating-type switching accidents.</title>
        <authorList>
            <person name="Gordon J.L."/>
            <person name="Armisen D."/>
            <person name="Proux-Wera E."/>
            <person name="Oheigeartaigh S.S."/>
            <person name="Byrne K.P."/>
            <person name="Wolfe K.H."/>
        </authorList>
    </citation>
    <scope>NUCLEOTIDE SEQUENCE [LARGE SCALE GENOMIC DNA]</scope>
    <source>
        <strain evidence="3">ATCC 76901 / BCRC 22586 / CBS 4309 / NBRC 1992 / NRRL Y-12630</strain>
    </source>
</reference>
<proteinExistence type="predicted"/>
<feature type="domain" description="Sm" evidence="1">
    <location>
        <begin position="5"/>
        <end position="84"/>
    </location>
</feature>
<dbReference type="SUPFAM" id="SSF50182">
    <property type="entry name" value="Sm-like ribonucleoproteins"/>
    <property type="match status" value="1"/>
</dbReference>
<dbReference type="InterPro" id="IPR047575">
    <property type="entry name" value="Sm"/>
</dbReference>
<dbReference type="GO" id="GO:0004596">
    <property type="term" value="F:protein-N-terminal amino-acid acetyltransferase activity"/>
    <property type="evidence" value="ECO:0007669"/>
    <property type="project" value="EnsemblFungi"/>
</dbReference>
<dbReference type="RefSeq" id="XP_003673789.1">
    <property type="nucleotide sequence ID" value="XM_003673741.1"/>
</dbReference>